<evidence type="ECO:0000256" key="1">
    <source>
        <dbReference type="ARBA" id="ARBA00009990"/>
    </source>
</evidence>
<evidence type="ECO:0000313" key="8">
    <source>
        <dbReference type="Proteomes" id="UP000028926"/>
    </source>
</evidence>
<dbReference type="PRINTS" id="PR01594">
    <property type="entry name" value="SECBCHAPRONE"/>
</dbReference>
<keyword evidence="4 6" id="KW-0811">Translocation</keyword>
<dbReference type="PANTHER" id="PTHR36918:SF1">
    <property type="entry name" value="PROTEIN-EXPORT PROTEIN SECB"/>
    <property type="match status" value="1"/>
</dbReference>
<dbReference type="AlphaFoldDB" id="A0A077AWW2"/>
<evidence type="ECO:0000256" key="2">
    <source>
        <dbReference type="ARBA" id="ARBA00022448"/>
    </source>
</evidence>
<keyword evidence="3 6" id="KW-0653">Protein transport</keyword>
<dbReference type="GO" id="GO:0006457">
    <property type="term" value="P:protein folding"/>
    <property type="evidence" value="ECO:0007669"/>
    <property type="project" value="UniProtKB-UniRule"/>
</dbReference>
<gene>
    <name evidence="6" type="primary">secB</name>
    <name evidence="7" type="ORF">ID47_10165</name>
</gene>
<dbReference type="GO" id="GO:0015031">
    <property type="term" value="P:protein transport"/>
    <property type="evidence" value="ECO:0007669"/>
    <property type="project" value="UniProtKB-UniRule"/>
</dbReference>
<comment type="function">
    <text evidence="6">One of the proteins required for the normal export of preproteins out of the cell cytoplasm. It is a molecular chaperone that binds to a subset of precursor proteins, maintaining them in a translocation-competent state. It also specifically binds to its receptor SecA.</text>
</comment>
<dbReference type="NCBIfam" id="NF004392">
    <property type="entry name" value="PRK05751.1-3"/>
    <property type="match status" value="1"/>
</dbReference>
<comment type="subunit">
    <text evidence="6">Homotetramer, a dimer of dimers. One homotetramer interacts with 1 SecA dimer.</text>
</comment>
<keyword evidence="2 6" id="KW-0813">Transport</keyword>
<dbReference type="PANTHER" id="PTHR36918">
    <property type="match status" value="1"/>
</dbReference>
<organism evidence="7 8">
    <name type="scientific">Candidatus Odyssella acanthamoebae</name>
    <dbReference type="NCBI Taxonomy" id="91604"/>
    <lineage>
        <taxon>Bacteria</taxon>
        <taxon>Pseudomonadati</taxon>
        <taxon>Pseudomonadota</taxon>
        <taxon>Alphaproteobacteria</taxon>
        <taxon>Holosporales</taxon>
        <taxon>Candidatus Paracaedibacteraceae</taxon>
        <taxon>Candidatus Odyssella</taxon>
    </lineage>
</organism>
<evidence type="ECO:0000256" key="5">
    <source>
        <dbReference type="ARBA" id="ARBA00023186"/>
    </source>
</evidence>
<keyword evidence="5 6" id="KW-0143">Chaperone</keyword>
<dbReference type="Gene3D" id="3.10.420.10">
    <property type="entry name" value="SecB-like"/>
    <property type="match status" value="1"/>
</dbReference>
<dbReference type="STRING" id="91604.ID47_10165"/>
<dbReference type="EMBL" id="CP008941">
    <property type="protein sequence ID" value="AIK97016.1"/>
    <property type="molecule type" value="Genomic_DNA"/>
</dbReference>
<dbReference type="InterPro" id="IPR003708">
    <property type="entry name" value="SecB"/>
</dbReference>
<name>A0A077AWW2_9PROT</name>
<sequence>MTQLNSAAPAASTTVRAQYIRDLSFENPNPLAIFTSESQDQPEISVGIQAKAQNLGERNFELVIDFNVEAKRGKDTMFIVELSYGAVVTVDESVEEEVVQHAVMVDAAHLLFPFARNIIADMTRDGGYPPLMLAPIDFNNLYQQQAQQASTAVN</sequence>
<evidence type="ECO:0000256" key="4">
    <source>
        <dbReference type="ARBA" id="ARBA00023010"/>
    </source>
</evidence>
<dbReference type="Pfam" id="PF02556">
    <property type="entry name" value="SecB"/>
    <property type="match status" value="1"/>
</dbReference>
<dbReference type="GO" id="GO:0051082">
    <property type="term" value="F:unfolded protein binding"/>
    <property type="evidence" value="ECO:0007669"/>
    <property type="project" value="InterPro"/>
</dbReference>
<evidence type="ECO:0000256" key="3">
    <source>
        <dbReference type="ARBA" id="ARBA00022927"/>
    </source>
</evidence>
<dbReference type="GO" id="GO:0005737">
    <property type="term" value="C:cytoplasm"/>
    <property type="evidence" value="ECO:0007669"/>
    <property type="project" value="UniProtKB-SubCell"/>
</dbReference>
<dbReference type="Proteomes" id="UP000028926">
    <property type="component" value="Chromosome"/>
</dbReference>
<evidence type="ECO:0000313" key="7">
    <source>
        <dbReference type="EMBL" id="AIK97016.1"/>
    </source>
</evidence>
<dbReference type="NCBIfam" id="TIGR00809">
    <property type="entry name" value="secB"/>
    <property type="match status" value="1"/>
</dbReference>
<dbReference type="HOGENOM" id="CLU_111574_0_0_5"/>
<keyword evidence="6" id="KW-0963">Cytoplasm</keyword>
<dbReference type="eggNOG" id="COG1952">
    <property type="taxonomic scope" value="Bacteria"/>
</dbReference>
<comment type="subcellular location">
    <subcellularLocation>
        <location evidence="6">Cytoplasm</location>
    </subcellularLocation>
</comment>
<dbReference type="GO" id="GO:0051262">
    <property type="term" value="P:protein tetramerization"/>
    <property type="evidence" value="ECO:0007669"/>
    <property type="project" value="InterPro"/>
</dbReference>
<accession>A0A077AWW2</accession>
<dbReference type="RefSeq" id="WP_038465986.1">
    <property type="nucleotide sequence ID" value="NZ_CP008941.1"/>
</dbReference>
<dbReference type="SUPFAM" id="SSF54611">
    <property type="entry name" value="SecB-like"/>
    <property type="match status" value="1"/>
</dbReference>
<reference evidence="7 8" key="1">
    <citation type="submission" date="2014-07" db="EMBL/GenBank/DDBJ databases">
        <title>Comparative genomic insights into amoeba endosymbionts belonging to the families of Holosporaceae and Candidatus Midichloriaceae within Rickettsiales.</title>
        <authorList>
            <person name="Wang Z."/>
            <person name="Wu M."/>
        </authorList>
    </citation>
    <scope>NUCLEOTIDE SEQUENCE [LARGE SCALE GENOMIC DNA]</scope>
    <source>
        <strain evidence="7">PRA3</strain>
    </source>
</reference>
<comment type="similarity">
    <text evidence="1 6">Belongs to the SecB family.</text>
</comment>
<protein>
    <recommendedName>
        <fullName evidence="6">Protein-export protein SecB</fullName>
    </recommendedName>
</protein>
<dbReference type="KEGG" id="paca:ID47_10165"/>
<dbReference type="HAMAP" id="MF_00821">
    <property type="entry name" value="SecB"/>
    <property type="match status" value="1"/>
</dbReference>
<evidence type="ECO:0000256" key="6">
    <source>
        <dbReference type="HAMAP-Rule" id="MF_00821"/>
    </source>
</evidence>
<dbReference type="InterPro" id="IPR035958">
    <property type="entry name" value="SecB-like_sf"/>
</dbReference>
<dbReference type="OrthoDB" id="9795145at2"/>
<proteinExistence type="inferred from homology"/>
<keyword evidence="8" id="KW-1185">Reference proteome</keyword>